<dbReference type="Proteomes" id="UP000187172">
    <property type="component" value="Unassembled WGS sequence"/>
</dbReference>
<keyword evidence="8" id="KW-1185">Reference proteome</keyword>
<evidence type="ECO:0000313" key="7">
    <source>
        <dbReference type="EMBL" id="OMF54323.1"/>
    </source>
</evidence>
<reference evidence="7 8" key="1">
    <citation type="submission" date="2016-11" db="EMBL/GenBank/DDBJ databases">
        <title>Paenibacillus species isolates.</title>
        <authorList>
            <person name="Beno S.M."/>
        </authorList>
    </citation>
    <scope>NUCLEOTIDE SEQUENCE [LARGE SCALE GENOMIC DNA]</scope>
    <source>
        <strain evidence="7 8">FSL R5-0378</strain>
    </source>
</reference>
<evidence type="ECO:0000313" key="8">
    <source>
        <dbReference type="Proteomes" id="UP000187172"/>
    </source>
</evidence>
<evidence type="ECO:0000256" key="3">
    <source>
        <dbReference type="ARBA" id="ARBA00022801"/>
    </source>
</evidence>
<name>A0A1R1ER51_9BACL</name>
<dbReference type="Gene3D" id="3.40.140.10">
    <property type="entry name" value="Cytidine Deaminase, domain 2"/>
    <property type="match status" value="1"/>
</dbReference>
<feature type="domain" description="JAB1/MPN/MOV34 metalloenzyme" evidence="6">
    <location>
        <begin position="5"/>
        <end position="136"/>
    </location>
</feature>
<dbReference type="InterPro" id="IPR051929">
    <property type="entry name" value="VirAsm_ModProt"/>
</dbReference>
<keyword evidence="3" id="KW-0378">Hydrolase</keyword>
<evidence type="ECO:0000256" key="1">
    <source>
        <dbReference type="ARBA" id="ARBA00022670"/>
    </source>
</evidence>
<evidence type="ECO:0000256" key="5">
    <source>
        <dbReference type="ARBA" id="ARBA00023049"/>
    </source>
</evidence>
<keyword evidence="4" id="KW-0862">Zinc</keyword>
<keyword evidence="1" id="KW-0645">Protease</keyword>
<evidence type="ECO:0000256" key="4">
    <source>
        <dbReference type="ARBA" id="ARBA00022833"/>
    </source>
</evidence>
<dbReference type="PANTHER" id="PTHR34858">
    <property type="entry name" value="CYSO-CYSTEINE PEPTIDASE"/>
    <property type="match status" value="1"/>
</dbReference>
<dbReference type="InterPro" id="IPR028090">
    <property type="entry name" value="JAB_dom_prok"/>
</dbReference>
<evidence type="ECO:0000259" key="6">
    <source>
        <dbReference type="SMART" id="SM00232"/>
    </source>
</evidence>
<dbReference type="SMART" id="SM00232">
    <property type="entry name" value="JAB_MPN"/>
    <property type="match status" value="1"/>
</dbReference>
<comment type="caution">
    <text evidence="7">The sequence shown here is derived from an EMBL/GenBank/DDBJ whole genome shotgun (WGS) entry which is preliminary data.</text>
</comment>
<keyword evidence="5" id="KW-0482">Metalloprotease</keyword>
<dbReference type="AlphaFoldDB" id="A0A1R1ER51"/>
<dbReference type="RefSeq" id="WP_076170228.1">
    <property type="nucleotide sequence ID" value="NZ_MRTP01000003.1"/>
</dbReference>
<accession>A0A1R1ER51</accession>
<gene>
    <name evidence="7" type="ORF">BK138_14110</name>
</gene>
<dbReference type="GO" id="GO:0008235">
    <property type="term" value="F:metalloexopeptidase activity"/>
    <property type="evidence" value="ECO:0007669"/>
    <property type="project" value="TreeGrafter"/>
</dbReference>
<evidence type="ECO:0000256" key="2">
    <source>
        <dbReference type="ARBA" id="ARBA00022723"/>
    </source>
</evidence>
<dbReference type="GO" id="GO:0008270">
    <property type="term" value="F:zinc ion binding"/>
    <property type="evidence" value="ECO:0007669"/>
    <property type="project" value="TreeGrafter"/>
</dbReference>
<proteinExistence type="predicted"/>
<dbReference type="SUPFAM" id="SSF102712">
    <property type="entry name" value="JAB1/MPN domain"/>
    <property type="match status" value="1"/>
</dbReference>
<dbReference type="InterPro" id="IPR000555">
    <property type="entry name" value="JAMM/MPN+_dom"/>
</dbReference>
<dbReference type="Pfam" id="PF14464">
    <property type="entry name" value="Prok-JAB"/>
    <property type="match status" value="1"/>
</dbReference>
<sequence>MTELHVHDEEIWLDAACAHGLAEQLFLHRPYEACGVLRGNAAAGGMRIETLIPIRNVAPDPLHRFVLDPQAWVQQCLNPLGLLGIFHTHPHTVPAPSEEDLRQLPLFGDLLRIYLISSPDQSGSSILTQAYFIERSAAGDFHLRPARLRMA</sequence>
<dbReference type="GO" id="GO:0006508">
    <property type="term" value="P:proteolysis"/>
    <property type="evidence" value="ECO:0007669"/>
    <property type="project" value="UniProtKB-KW"/>
</dbReference>
<dbReference type="PANTHER" id="PTHR34858:SF1">
    <property type="entry name" value="CYSO-CYSTEINE PEPTIDASE"/>
    <property type="match status" value="1"/>
</dbReference>
<protein>
    <recommendedName>
        <fullName evidence="6">JAB1/MPN/MOV34 metalloenzyme domain-containing protein</fullName>
    </recommendedName>
</protein>
<organism evidence="7 8">
    <name type="scientific">Paenibacillus rhizosphaerae</name>
    <dbReference type="NCBI Taxonomy" id="297318"/>
    <lineage>
        <taxon>Bacteria</taxon>
        <taxon>Bacillati</taxon>
        <taxon>Bacillota</taxon>
        <taxon>Bacilli</taxon>
        <taxon>Bacillales</taxon>
        <taxon>Paenibacillaceae</taxon>
        <taxon>Paenibacillus</taxon>
    </lineage>
</organism>
<dbReference type="STRING" id="297318.BK138_14110"/>
<keyword evidence="2" id="KW-0479">Metal-binding</keyword>
<dbReference type="EMBL" id="MRTP01000003">
    <property type="protein sequence ID" value="OMF54323.1"/>
    <property type="molecule type" value="Genomic_DNA"/>
</dbReference>